<keyword evidence="2" id="KW-1185">Reference proteome</keyword>
<proteinExistence type="predicted"/>
<dbReference type="EMBL" id="BAABYW010000001">
    <property type="protein sequence ID" value="GAA6409786.1"/>
    <property type="molecule type" value="Genomic_DNA"/>
</dbReference>
<organism evidence="1 2">
    <name type="scientific">Blautia hominis</name>
    <dbReference type="NCBI Taxonomy" id="2025493"/>
    <lineage>
        <taxon>Bacteria</taxon>
        <taxon>Bacillati</taxon>
        <taxon>Bacillota</taxon>
        <taxon>Clostridia</taxon>
        <taxon>Lachnospirales</taxon>
        <taxon>Lachnospiraceae</taxon>
        <taxon>Blautia</taxon>
    </lineage>
</organism>
<sequence>MKIRRNEKYETKKRSGNYIDWWIEVSQGDVVSYLPCLEKHKEDENTVYGGEIL</sequence>
<name>A0ABQ0BE92_9FIRM</name>
<protein>
    <submittedName>
        <fullName evidence="1">Uncharacterized protein</fullName>
    </submittedName>
</protein>
<evidence type="ECO:0000313" key="1">
    <source>
        <dbReference type="EMBL" id="GAA6409786.1"/>
    </source>
</evidence>
<accession>A0ABQ0BE92</accession>
<comment type="caution">
    <text evidence="1">The sequence shown here is derived from an EMBL/GenBank/DDBJ whole genome shotgun (WGS) entry which is preliminary data.</text>
</comment>
<gene>
    <name evidence="1" type="ORF">K040078D81_39030</name>
</gene>
<dbReference type="RefSeq" id="WP_390407776.1">
    <property type="nucleotide sequence ID" value="NZ_BAABYW010000001.1"/>
</dbReference>
<dbReference type="Proteomes" id="UP001600943">
    <property type="component" value="Unassembled WGS sequence"/>
</dbReference>
<evidence type="ECO:0000313" key="2">
    <source>
        <dbReference type="Proteomes" id="UP001600943"/>
    </source>
</evidence>
<reference evidence="1 2" key="1">
    <citation type="submission" date="2024-04" db="EMBL/GenBank/DDBJ databases">
        <title>Defined microbial consortia suppress multidrug-resistant proinflammatory Enterobacteriaceae via ecological control.</title>
        <authorList>
            <person name="Furuichi M."/>
            <person name="Kawaguchi T."/>
            <person name="Pust M."/>
            <person name="Yasuma K."/>
            <person name="Plichta D."/>
            <person name="Hasegawa N."/>
            <person name="Ohya T."/>
            <person name="Bhattarai S."/>
            <person name="Sasajima S."/>
            <person name="Aoto Y."/>
            <person name="Tuganbaev T."/>
            <person name="Yaginuma M."/>
            <person name="Ueda M."/>
            <person name="Okahashi N."/>
            <person name="Amafuji K."/>
            <person name="Kiridooshi Y."/>
            <person name="Sugita K."/>
            <person name="Strazar M."/>
            <person name="Skelly A."/>
            <person name="Suda W."/>
            <person name="Hattori M."/>
            <person name="Nakamoto N."/>
            <person name="Caballero S."/>
            <person name="Norman J."/>
            <person name="Olle B."/>
            <person name="Tanoue T."/>
            <person name="Arita M."/>
            <person name="Bucci V."/>
            <person name="Atarashi K."/>
            <person name="Xavier R."/>
            <person name="Honda K."/>
        </authorList>
    </citation>
    <scope>NUCLEOTIDE SEQUENCE [LARGE SCALE GENOMIC DNA]</scope>
    <source>
        <strain evidence="2">k04-0078-D8-1</strain>
    </source>
</reference>